<dbReference type="AlphaFoldDB" id="A0A388LL01"/>
<evidence type="ECO:0000256" key="1">
    <source>
        <dbReference type="SAM" id="MobiDB-lite"/>
    </source>
</evidence>
<dbReference type="EMBL" id="BFEA01000421">
    <property type="protein sequence ID" value="GBG82902.1"/>
    <property type="molecule type" value="Genomic_DNA"/>
</dbReference>
<accession>A0A388LL01</accession>
<dbReference type="Gramene" id="GBG82902">
    <property type="protein sequence ID" value="GBG82902"/>
    <property type="gene ID" value="CBR_g36429"/>
</dbReference>
<comment type="caution">
    <text evidence="2">The sequence shown here is derived from an EMBL/GenBank/DDBJ whole genome shotgun (WGS) entry which is preliminary data.</text>
</comment>
<reference evidence="2 3" key="1">
    <citation type="journal article" date="2018" name="Cell">
        <title>The Chara Genome: Secondary Complexity and Implications for Plant Terrestrialization.</title>
        <authorList>
            <person name="Nishiyama T."/>
            <person name="Sakayama H."/>
            <person name="Vries J.D."/>
            <person name="Buschmann H."/>
            <person name="Saint-Marcoux D."/>
            <person name="Ullrich K.K."/>
            <person name="Haas F.B."/>
            <person name="Vanderstraeten L."/>
            <person name="Becker D."/>
            <person name="Lang D."/>
            <person name="Vosolsobe S."/>
            <person name="Rombauts S."/>
            <person name="Wilhelmsson P.K.I."/>
            <person name="Janitza P."/>
            <person name="Kern R."/>
            <person name="Heyl A."/>
            <person name="Rumpler F."/>
            <person name="Villalobos L.I.A.C."/>
            <person name="Clay J.M."/>
            <person name="Skokan R."/>
            <person name="Toyoda A."/>
            <person name="Suzuki Y."/>
            <person name="Kagoshima H."/>
            <person name="Schijlen E."/>
            <person name="Tajeshwar N."/>
            <person name="Catarino B."/>
            <person name="Hetherington A.J."/>
            <person name="Saltykova A."/>
            <person name="Bonnot C."/>
            <person name="Breuninger H."/>
            <person name="Symeonidi A."/>
            <person name="Radhakrishnan G.V."/>
            <person name="Van Nieuwerburgh F."/>
            <person name="Deforce D."/>
            <person name="Chang C."/>
            <person name="Karol K.G."/>
            <person name="Hedrich R."/>
            <person name="Ulvskov P."/>
            <person name="Glockner G."/>
            <person name="Delwiche C.F."/>
            <person name="Petrasek J."/>
            <person name="Van de Peer Y."/>
            <person name="Friml J."/>
            <person name="Beilby M."/>
            <person name="Dolan L."/>
            <person name="Kohara Y."/>
            <person name="Sugano S."/>
            <person name="Fujiyama A."/>
            <person name="Delaux P.-M."/>
            <person name="Quint M."/>
            <person name="TheiBen G."/>
            <person name="Hagemann M."/>
            <person name="Harholt J."/>
            <person name="Dunand C."/>
            <person name="Zachgo S."/>
            <person name="Langdale J."/>
            <person name="Maumus F."/>
            <person name="Straeten D.V.D."/>
            <person name="Gould S.B."/>
            <person name="Rensing S.A."/>
        </authorList>
    </citation>
    <scope>NUCLEOTIDE SEQUENCE [LARGE SCALE GENOMIC DNA]</scope>
    <source>
        <strain evidence="2 3">S276</strain>
    </source>
</reference>
<proteinExistence type="predicted"/>
<feature type="compositionally biased region" description="Polar residues" evidence="1">
    <location>
        <begin position="151"/>
        <end position="162"/>
    </location>
</feature>
<keyword evidence="3" id="KW-1185">Reference proteome</keyword>
<protein>
    <submittedName>
        <fullName evidence="2">Uncharacterized protein</fullName>
    </submittedName>
</protein>
<evidence type="ECO:0000313" key="3">
    <source>
        <dbReference type="Proteomes" id="UP000265515"/>
    </source>
</evidence>
<organism evidence="2 3">
    <name type="scientific">Chara braunii</name>
    <name type="common">Braun's stonewort</name>
    <dbReference type="NCBI Taxonomy" id="69332"/>
    <lineage>
        <taxon>Eukaryota</taxon>
        <taxon>Viridiplantae</taxon>
        <taxon>Streptophyta</taxon>
        <taxon>Charophyceae</taxon>
        <taxon>Charales</taxon>
        <taxon>Characeae</taxon>
        <taxon>Chara</taxon>
    </lineage>
</organism>
<feature type="region of interest" description="Disordered" evidence="1">
    <location>
        <begin position="26"/>
        <end position="49"/>
    </location>
</feature>
<dbReference type="Proteomes" id="UP000265515">
    <property type="component" value="Unassembled WGS sequence"/>
</dbReference>
<feature type="region of interest" description="Disordered" evidence="1">
    <location>
        <begin position="121"/>
        <end position="169"/>
    </location>
</feature>
<sequence length="456" mass="50522">MSSRGGNRGKKRDSCEGHTLVAVKRGRHVAKNEKALAEGPSKGSGAREEEWARDCYVAGNDEDFVSDNELEAVRQALVPAQGAVRISEPCPQTAPQPHGGEDVRKGDVIIYVDAGHAARKVQGKVAPQTARAGRSNARTRVTAPPEGQDSGWVQSTPATPRGQTVPEAGGAAMWPCKQASREHSDKMWKRDCICWPSPGESPLPTSVGLYSSFTQAESSIPQHKIKDESQLKAEKDRAITVQSIAWRVIHGWIFKSASSSRGHHSMYKYVLNHVVTDIVRVMWFGENWRTCVSPAVCHITLELDIMLPIWFVGVHIEDRDEDNELACYQEDTVQRLLGAFTSPITLAEGIDGGHVSYDRQRNIAEAIRVLLAATMCLMRMSRDDLRSHLGHFDASLFVQLTVKPMLVSSMHRSFDAHRHITERMEKPAMTLADPPLNIPHWASCGTLLGMMPLFRR</sequence>
<evidence type="ECO:0000313" key="2">
    <source>
        <dbReference type="EMBL" id="GBG82902.1"/>
    </source>
</evidence>
<gene>
    <name evidence="2" type="ORF">CBR_g36429</name>
</gene>
<name>A0A388LL01_CHABU</name>
<feature type="region of interest" description="Disordered" evidence="1">
    <location>
        <begin position="1"/>
        <end position="20"/>
    </location>
</feature>